<dbReference type="GO" id="GO:0020037">
    <property type="term" value="F:heme binding"/>
    <property type="evidence" value="ECO:0007669"/>
    <property type="project" value="InterPro"/>
</dbReference>
<evidence type="ECO:0000259" key="12">
    <source>
        <dbReference type="PROSITE" id="PS51007"/>
    </source>
</evidence>
<feature type="domain" description="Cytochrome c" evidence="12">
    <location>
        <begin position="314"/>
        <end position="401"/>
    </location>
</feature>
<evidence type="ECO:0000256" key="3">
    <source>
        <dbReference type="ARBA" id="ARBA00022617"/>
    </source>
</evidence>
<dbReference type="GO" id="GO:0005506">
    <property type="term" value="F:iron ion binding"/>
    <property type="evidence" value="ECO:0007669"/>
    <property type="project" value="InterPro"/>
</dbReference>
<dbReference type="AlphaFoldDB" id="A0A2X2CAM2"/>
<keyword evidence="6" id="KW-0677">Repeat</keyword>
<evidence type="ECO:0000256" key="1">
    <source>
        <dbReference type="ARBA" id="ARBA00004236"/>
    </source>
</evidence>
<dbReference type="SUPFAM" id="SSF46626">
    <property type="entry name" value="Cytochrome c"/>
    <property type="match status" value="3"/>
</dbReference>
<feature type="binding site" description="covalent" evidence="9">
    <location>
        <position position="201"/>
    </location>
    <ligand>
        <name>heme c</name>
        <dbReference type="ChEBI" id="CHEBI:61717"/>
        <label>2</label>
    </ligand>
</feature>
<organism evidence="13 14">
    <name type="scientific">Pseudomonas luteola</name>
    <dbReference type="NCBI Taxonomy" id="47886"/>
    <lineage>
        <taxon>Bacteria</taxon>
        <taxon>Pseudomonadati</taxon>
        <taxon>Pseudomonadota</taxon>
        <taxon>Gammaproteobacteria</taxon>
        <taxon>Pseudomonadales</taxon>
        <taxon>Pseudomonadaceae</taxon>
        <taxon>Pseudomonas</taxon>
    </lineage>
</organism>
<evidence type="ECO:0000256" key="10">
    <source>
        <dbReference type="PIRSR" id="PIRSR000018-51"/>
    </source>
</evidence>
<evidence type="ECO:0000256" key="9">
    <source>
        <dbReference type="PIRSR" id="PIRSR000018-50"/>
    </source>
</evidence>
<keyword evidence="8" id="KW-0472">Membrane</keyword>
<dbReference type="PANTHER" id="PTHR35008:SF8">
    <property type="entry name" value="ALCOHOL DEHYDROGENASE CYTOCHROME C SUBUNIT"/>
    <property type="match status" value="1"/>
</dbReference>
<evidence type="ECO:0000313" key="13">
    <source>
        <dbReference type="EMBL" id="SPZ02756.1"/>
    </source>
</evidence>
<evidence type="ECO:0000256" key="11">
    <source>
        <dbReference type="SAM" id="SignalP"/>
    </source>
</evidence>
<dbReference type="PROSITE" id="PS51007">
    <property type="entry name" value="CYTC"/>
    <property type="match status" value="3"/>
</dbReference>
<evidence type="ECO:0000256" key="6">
    <source>
        <dbReference type="ARBA" id="ARBA00022737"/>
    </source>
</evidence>
<dbReference type="Pfam" id="PF00034">
    <property type="entry name" value="Cytochrom_C"/>
    <property type="match status" value="2"/>
</dbReference>
<feature type="signal peptide" evidence="11">
    <location>
        <begin position="1"/>
        <end position="33"/>
    </location>
</feature>
<dbReference type="EMBL" id="UAUF01000008">
    <property type="protein sequence ID" value="SPZ02756.1"/>
    <property type="molecule type" value="Genomic_DNA"/>
</dbReference>
<dbReference type="RefSeq" id="WP_010797130.1">
    <property type="nucleotide sequence ID" value="NZ_CP053063.1"/>
</dbReference>
<gene>
    <name evidence="13" type="ORF">NCTC11842_00794</name>
</gene>
<keyword evidence="3 9" id="KW-0349">Heme</keyword>
<dbReference type="InterPro" id="IPR009056">
    <property type="entry name" value="Cyt_c-like_dom"/>
</dbReference>
<feature type="binding site" description="covalent" evidence="9">
    <location>
        <position position="54"/>
    </location>
    <ligand>
        <name>heme c</name>
        <dbReference type="ChEBI" id="CHEBI:61717"/>
        <label>1</label>
    </ligand>
</feature>
<feature type="binding site" description="covalent" evidence="9">
    <location>
        <position position="330"/>
    </location>
    <ligand>
        <name>heme c</name>
        <dbReference type="ChEBI" id="CHEBI:61717"/>
        <label>3</label>
    </ligand>
</feature>
<keyword evidence="4 10" id="KW-0479">Metal-binding</keyword>
<evidence type="ECO:0000256" key="8">
    <source>
        <dbReference type="ARBA" id="ARBA00023136"/>
    </source>
</evidence>
<accession>A0A2X2CAM2</accession>
<comment type="cofactor">
    <cofactor evidence="9">
        <name>heme c</name>
        <dbReference type="ChEBI" id="CHEBI:61717"/>
    </cofactor>
    <text evidence="9">Binds 3 heme c groups covalently per subunit.</text>
</comment>
<keyword evidence="13" id="KW-0560">Oxidoreductase</keyword>
<name>A0A2X2CAM2_PSELU</name>
<evidence type="ECO:0000313" key="14">
    <source>
        <dbReference type="Proteomes" id="UP000250443"/>
    </source>
</evidence>
<dbReference type="InterPro" id="IPR036909">
    <property type="entry name" value="Cyt_c-like_dom_sf"/>
</dbReference>
<feature type="binding site" description="covalent" evidence="9">
    <location>
        <position position="198"/>
    </location>
    <ligand>
        <name>heme c</name>
        <dbReference type="ChEBI" id="CHEBI:61717"/>
        <label>2</label>
    </ligand>
</feature>
<dbReference type="InterPro" id="IPR051459">
    <property type="entry name" value="Cytochrome_c-type_DH"/>
</dbReference>
<dbReference type="PANTHER" id="PTHR35008">
    <property type="entry name" value="BLL4482 PROTEIN-RELATED"/>
    <property type="match status" value="1"/>
</dbReference>
<reference evidence="13 14" key="1">
    <citation type="submission" date="2018-06" db="EMBL/GenBank/DDBJ databases">
        <authorList>
            <consortium name="Pathogen Informatics"/>
            <person name="Doyle S."/>
        </authorList>
    </citation>
    <scope>NUCLEOTIDE SEQUENCE [LARGE SCALE GENOMIC DNA]</scope>
    <source>
        <strain evidence="13 14">NCTC11842</strain>
    </source>
</reference>
<feature type="binding site" description="covalent" evidence="9">
    <location>
        <position position="51"/>
    </location>
    <ligand>
        <name>heme c</name>
        <dbReference type="ChEBI" id="CHEBI:61717"/>
        <label>1</label>
    </ligand>
</feature>
<dbReference type="GO" id="GO:0005886">
    <property type="term" value="C:plasma membrane"/>
    <property type="evidence" value="ECO:0007669"/>
    <property type="project" value="UniProtKB-SubCell"/>
</dbReference>
<evidence type="ECO:0000256" key="7">
    <source>
        <dbReference type="ARBA" id="ARBA00023004"/>
    </source>
</evidence>
<keyword evidence="7 10" id="KW-0408">Iron</keyword>
<sequence>MNRFTSIWGTMTRTVLSGVAPVALALTTLSAQAADEATVQRGEYLARAADCVACHLDENGGKPFAGGRGFKLPFGMLYSPNITPDKETGIGTWSDDDFVSAMQEGVGKDGKHYYPAFPYTSYTLMSREDILAIKAYLFSLEPIRQPNKENDISFPFNQRWGMMFWNMMFNPNERFEPDPSQSAEWNRGAYLVEGAGHCGECHTPRNIFQARDSSRNLGGAVIQGWKAYNISGDQKTGIGAWPDEALASYLSTGHAEGYGVAAGPMAEAVNHSLRFLTPEDIRAMVVYLKSVPSQPYGLMRPEPKALSSDAPAKGNNPLGQKVFADACVSCHLWDGSGRQSTFAALSGLRTVNDPEATNLVQVLLGGDKLENPHGDHFMPGFARGYSNQELAAVTNFVLEHFGHAQGEMTADEIEKRRHPE</sequence>
<feature type="binding site" description="axial binding residue" evidence="10">
    <location>
        <position position="55"/>
    </location>
    <ligand>
        <name>heme c</name>
        <dbReference type="ChEBI" id="CHEBI:61717"/>
        <label>1</label>
    </ligand>
    <ligandPart>
        <name>Fe</name>
        <dbReference type="ChEBI" id="CHEBI:18248"/>
    </ligandPart>
</feature>
<keyword evidence="5 11" id="KW-0732">Signal</keyword>
<keyword evidence="2" id="KW-1003">Cell membrane</keyword>
<dbReference type="PIRSF" id="PIRSF000018">
    <property type="entry name" value="Mb_ADH_cyt_c"/>
    <property type="match status" value="1"/>
</dbReference>
<dbReference type="GO" id="GO:0009055">
    <property type="term" value="F:electron transfer activity"/>
    <property type="evidence" value="ECO:0007669"/>
    <property type="project" value="InterPro"/>
</dbReference>
<dbReference type="Gene3D" id="1.10.760.10">
    <property type="entry name" value="Cytochrome c-like domain"/>
    <property type="match status" value="2"/>
</dbReference>
<proteinExistence type="predicted"/>
<evidence type="ECO:0000256" key="5">
    <source>
        <dbReference type="ARBA" id="ARBA00022729"/>
    </source>
</evidence>
<dbReference type="InterPro" id="IPR014353">
    <property type="entry name" value="Membr-bd_ADH_cyt_c"/>
</dbReference>
<feature type="domain" description="Cytochrome c" evidence="12">
    <location>
        <begin position="183"/>
        <end position="292"/>
    </location>
</feature>
<feature type="binding site" description="axial binding residue" evidence="10">
    <location>
        <position position="331"/>
    </location>
    <ligand>
        <name>heme c</name>
        <dbReference type="ChEBI" id="CHEBI:61717"/>
        <label>3</label>
    </ligand>
    <ligandPart>
        <name>Fe</name>
        <dbReference type="ChEBI" id="CHEBI:18248"/>
    </ligandPart>
</feature>
<dbReference type="GO" id="GO:0033717">
    <property type="term" value="F:gluconate 2-dehydrogenase (acceptor) activity"/>
    <property type="evidence" value="ECO:0007669"/>
    <property type="project" value="UniProtKB-EC"/>
</dbReference>
<feature type="domain" description="Cytochrome c" evidence="12">
    <location>
        <begin position="37"/>
        <end position="141"/>
    </location>
</feature>
<feature type="chain" id="PRO_5015871503" evidence="11">
    <location>
        <begin position="34"/>
        <end position="420"/>
    </location>
</feature>
<comment type="subcellular location">
    <subcellularLocation>
        <location evidence="1">Cell membrane</location>
    </subcellularLocation>
</comment>
<dbReference type="Proteomes" id="UP000250443">
    <property type="component" value="Unassembled WGS sequence"/>
</dbReference>
<protein>
    <submittedName>
        <fullName evidence="13">Cytochrome c family protein</fullName>
        <ecNumber evidence="13">1.1.99.3</ecNumber>
    </submittedName>
</protein>
<feature type="binding site" description="axial binding residue" evidence="10">
    <location>
        <position position="202"/>
    </location>
    <ligand>
        <name>heme c</name>
        <dbReference type="ChEBI" id="CHEBI:61717"/>
        <label>2</label>
    </ligand>
    <ligandPart>
        <name>Fe</name>
        <dbReference type="ChEBI" id="CHEBI:18248"/>
    </ligandPart>
</feature>
<evidence type="ECO:0000256" key="4">
    <source>
        <dbReference type="ARBA" id="ARBA00022723"/>
    </source>
</evidence>
<dbReference type="EC" id="1.1.99.3" evidence="13"/>
<feature type="binding site" description="covalent" evidence="9">
    <location>
        <position position="327"/>
    </location>
    <ligand>
        <name>heme c</name>
        <dbReference type="ChEBI" id="CHEBI:61717"/>
        <label>3</label>
    </ligand>
</feature>
<evidence type="ECO:0000256" key="2">
    <source>
        <dbReference type="ARBA" id="ARBA00022475"/>
    </source>
</evidence>